<evidence type="ECO:0000313" key="2">
    <source>
        <dbReference type="EMBL" id="VVB08809.1"/>
    </source>
</evidence>
<keyword evidence="3" id="KW-1185">Reference proteome</keyword>
<dbReference type="EMBL" id="CABITT030000006">
    <property type="protein sequence ID" value="VVB08809.1"/>
    <property type="molecule type" value="Genomic_DNA"/>
</dbReference>
<reference evidence="2" key="1">
    <citation type="submission" date="2019-07" db="EMBL/GenBank/DDBJ databases">
        <authorList>
            <person name="Dittberner H."/>
        </authorList>
    </citation>
    <scope>NUCLEOTIDE SEQUENCE [LARGE SCALE GENOMIC DNA]</scope>
</reference>
<sequence length="78" mass="8828">MKGVVREATSNKNELQFWRILTRKGSGNTIQDQRIGPDLHQTPKDLEELVTEMKQIDKGVSSHGGGEKNRPREREIGT</sequence>
<name>A0A565C5C6_9BRAS</name>
<gene>
    <name evidence="2" type="ORF">ANE_LOCUS19253</name>
</gene>
<evidence type="ECO:0000256" key="1">
    <source>
        <dbReference type="SAM" id="MobiDB-lite"/>
    </source>
</evidence>
<feature type="compositionally biased region" description="Basic and acidic residues" evidence="1">
    <location>
        <begin position="65"/>
        <end position="78"/>
    </location>
</feature>
<accession>A0A565C5C6</accession>
<dbReference type="AlphaFoldDB" id="A0A565C5C6"/>
<proteinExistence type="predicted"/>
<protein>
    <submittedName>
        <fullName evidence="2">Uncharacterized protein</fullName>
    </submittedName>
</protein>
<evidence type="ECO:0000313" key="3">
    <source>
        <dbReference type="Proteomes" id="UP000489600"/>
    </source>
</evidence>
<organism evidence="2 3">
    <name type="scientific">Arabis nemorensis</name>
    <dbReference type="NCBI Taxonomy" id="586526"/>
    <lineage>
        <taxon>Eukaryota</taxon>
        <taxon>Viridiplantae</taxon>
        <taxon>Streptophyta</taxon>
        <taxon>Embryophyta</taxon>
        <taxon>Tracheophyta</taxon>
        <taxon>Spermatophyta</taxon>
        <taxon>Magnoliopsida</taxon>
        <taxon>eudicotyledons</taxon>
        <taxon>Gunneridae</taxon>
        <taxon>Pentapetalae</taxon>
        <taxon>rosids</taxon>
        <taxon>malvids</taxon>
        <taxon>Brassicales</taxon>
        <taxon>Brassicaceae</taxon>
        <taxon>Arabideae</taxon>
        <taxon>Arabis</taxon>
    </lineage>
</organism>
<feature type="region of interest" description="Disordered" evidence="1">
    <location>
        <begin position="56"/>
        <end position="78"/>
    </location>
</feature>
<comment type="caution">
    <text evidence="2">The sequence shown here is derived from an EMBL/GenBank/DDBJ whole genome shotgun (WGS) entry which is preliminary data.</text>
</comment>
<dbReference type="Proteomes" id="UP000489600">
    <property type="component" value="Unassembled WGS sequence"/>
</dbReference>